<feature type="region of interest" description="Disordered" evidence="1">
    <location>
        <begin position="1"/>
        <end position="48"/>
    </location>
</feature>
<evidence type="ECO:0000256" key="1">
    <source>
        <dbReference type="SAM" id="MobiDB-lite"/>
    </source>
</evidence>
<sequence>GAEARASSGRTHQPEGRALLRSLDVGRGDGVRPRPERGTSHRRYLHLV</sequence>
<feature type="compositionally biased region" description="Basic and acidic residues" evidence="1">
    <location>
        <begin position="24"/>
        <end position="39"/>
    </location>
</feature>
<gene>
    <name evidence="2" type="ORF">AVDCRST_MAG19-3745</name>
</gene>
<proteinExistence type="predicted"/>
<feature type="non-terminal residue" evidence="2">
    <location>
        <position position="48"/>
    </location>
</feature>
<name>A0A6J4VI70_9BACT</name>
<organism evidence="2">
    <name type="scientific">uncultured Thermomicrobiales bacterium</name>
    <dbReference type="NCBI Taxonomy" id="1645740"/>
    <lineage>
        <taxon>Bacteria</taxon>
        <taxon>Pseudomonadati</taxon>
        <taxon>Thermomicrobiota</taxon>
        <taxon>Thermomicrobia</taxon>
        <taxon>Thermomicrobiales</taxon>
        <taxon>environmental samples</taxon>
    </lineage>
</organism>
<accession>A0A6J4VI70</accession>
<protein>
    <submittedName>
        <fullName evidence="2">Uncharacterized protein</fullName>
    </submittedName>
</protein>
<dbReference type="AlphaFoldDB" id="A0A6J4VI70"/>
<reference evidence="2" key="1">
    <citation type="submission" date="2020-02" db="EMBL/GenBank/DDBJ databases">
        <authorList>
            <person name="Meier V. D."/>
        </authorList>
    </citation>
    <scope>NUCLEOTIDE SEQUENCE</scope>
    <source>
        <strain evidence="2">AVDCRST_MAG19</strain>
    </source>
</reference>
<dbReference type="EMBL" id="CADCWL010000205">
    <property type="protein sequence ID" value="CAA9578601.1"/>
    <property type="molecule type" value="Genomic_DNA"/>
</dbReference>
<evidence type="ECO:0000313" key="2">
    <source>
        <dbReference type="EMBL" id="CAA9578601.1"/>
    </source>
</evidence>
<feature type="non-terminal residue" evidence="2">
    <location>
        <position position="1"/>
    </location>
</feature>